<dbReference type="Proteomes" id="UP000009183">
    <property type="component" value="Chromosome 9"/>
</dbReference>
<gene>
    <name evidence="1" type="ordered locus">VIT_09s0018g00470</name>
</gene>
<evidence type="ECO:0000313" key="1">
    <source>
        <dbReference type="EMBL" id="CCB49665.1"/>
    </source>
</evidence>
<proteinExistence type="predicted"/>
<keyword evidence="2" id="KW-1185">Reference proteome</keyword>
<evidence type="ECO:0000313" key="2">
    <source>
        <dbReference type="Proteomes" id="UP000009183"/>
    </source>
</evidence>
<dbReference type="EMBL" id="FN595513">
    <property type="protein sequence ID" value="CCB49665.1"/>
    <property type="molecule type" value="Genomic_DNA"/>
</dbReference>
<organism evidence="1 2">
    <name type="scientific">Vitis vinifera</name>
    <name type="common">Grape</name>
    <dbReference type="NCBI Taxonomy" id="29760"/>
    <lineage>
        <taxon>Eukaryota</taxon>
        <taxon>Viridiplantae</taxon>
        <taxon>Streptophyta</taxon>
        <taxon>Embryophyta</taxon>
        <taxon>Tracheophyta</taxon>
        <taxon>Spermatophyta</taxon>
        <taxon>Magnoliopsida</taxon>
        <taxon>eudicotyledons</taxon>
        <taxon>Gunneridae</taxon>
        <taxon>Pentapetalae</taxon>
        <taxon>rosids</taxon>
        <taxon>Vitales</taxon>
        <taxon>Vitaceae</taxon>
        <taxon>Viteae</taxon>
        <taxon>Vitis</taxon>
    </lineage>
</organism>
<accession>F6HBR6</accession>
<sequence>MGSLFEYFLFLCIFFSKFS</sequence>
<dbReference type="AlphaFoldDB" id="F6HBR6"/>
<dbReference type="HOGENOM" id="CLU_3430181_0_0_1"/>
<protein>
    <submittedName>
        <fullName evidence="1">Uncharacterized protein</fullName>
    </submittedName>
</protein>
<name>F6HBR6_VITVI</name>
<dbReference type="InParanoid" id="F6HBR6"/>
<reference evidence="2" key="1">
    <citation type="journal article" date="2007" name="Nature">
        <title>The grapevine genome sequence suggests ancestral hexaploidization in major angiosperm phyla.</title>
        <authorList>
            <consortium name="The French-Italian Public Consortium for Grapevine Genome Characterization."/>
            <person name="Jaillon O."/>
            <person name="Aury J.-M."/>
            <person name="Noel B."/>
            <person name="Policriti A."/>
            <person name="Clepet C."/>
            <person name="Casagrande A."/>
            <person name="Choisne N."/>
            <person name="Aubourg S."/>
            <person name="Vitulo N."/>
            <person name="Jubin C."/>
            <person name="Vezzi A."/>
            <person name="Legeai F."/>
            <person name="Hugueney P."/>
            <person name="Dasilva C."/>
            <person name="Horner D."/>
            <person name="Mica E."/>
            <person name="Jublot D."/>
            <person name="Poulain J."/>
            <person name="Bruyere C."/>
            <person name="Billault A."/>
            <person name="Segurens B."/>
            <person name="Gouyvenoux M."/>
            <person name="Ugarte E."/>
            <person name="Cattonaro F."/>
            <person name="Anthouard V."/>
            <person name="Vico V."/>
            <person name="Del Fabbro C."/>
            <person name="Alaux M."/>
            <person name="Di Gaspero G."/>
            <person name="Dumas V."/>
            <person name="Felice N."/>
            <person name="Paillard S."/>
            <person name="Juman I."/>
            <person name="Moroldo M."/>
            <person name="Scalabrin S."/>
            <person name="Canaguier A."/>
            <person name="Le Clainche I."/>
            <person name="Malacrida G."/>
            <person name="Durand E."/>
            <person name="Pesole G."/>
            <person name="Laucou V."/>
            <person name="Chatelet P."/>
            <person name="Merdinoglu D."/>
            <person name="Delledonne M."/>
            <person name="Pezzotti M."/>
            <person name="Lecharny A."/>
            <person name="Scarpelli C."/>
            <person name="Artiguenave F."/>
            <person name="Pe M.E."/>
            <person name="Valle G."/>
            <person name="Morgante M."/>
            <person name="Caboche M."/>
            <person name="Adam-Blondon A.-F."/>
            <person name="Weissenbach J."/>
            <person name="Quetier F."/>
            <person name="Wincker P."/>
        </authorList>
    </citation>
    <scope>NUCLEOTIDE SEQUENCE [LARGE SCALE GENOMIC DNA]</scope>
    <source>
        <strain evidence="2">cv. Pinot noir / PN40024</strain>
    </source>
</reference>